<protein>
    <submittedName>
        <fullName evidence="1">Uncharacterized protein</fullName>
    </submittedName>
</protein>
<gene>
    <name evidence="1" type="ORF">Syn7803US103_66</name>
</gene>
<reference evidence="1 2" key="1">
    <citation type="submission" date="2013-12" db="EMBL/GenBank/DDBJ databases">
        <title>Ecological redundancy of diverse viral populations within a natural community.</title>
        <authorList>
            <person name="Gregory A.C."/>
            <person name="LaButti K."/>
            <person name="Copeland A."/>
            <person name="Woyke T."/>
            <person name="Sullivan M.B."/>
        </authorList>
    </citation>
    <scope>NUCLEOTIDE SEQUENCE [LARGE SCALE GENOMIC DNA]</scope>
    <source>
        <strain evidence="1">Syn7803US103</strain>
    </source>
</reference>
<dbReference type="EMBL" id="KJ019069">
    <property type="protein sequence ID" value="AIX23961.1"/>
    <property type="molecule type" value="Genomic_DNA"/>
</dbReference>
<name>A0A0E3FB34_9CAUD</name>
<accession>A0A0E3FB34</accession>
<dbReference type="RefSeq" id="YP_009134048.1">
    <property type="nucleotide sequence ID" value="NC_026926.1"/>
</dbReference>
<dbReference type="KEGG" id="vg:24171244"/>
<proteinExistence type="predicted"/>
<evidence type="ECO:0000313" key="1">
    <source>
        <dbReference type="EMBL" id="AIX23961.1"/>
    </source>
</evidence>
<dbReference type="GeneID" id="24171244"/>
<sequence length="81" mass="9150">MTKMYDNLISTAIKSINITDNSVLVVYNSNKDKEYTFKCDNTQVFEDTLCKELISIELKTGGSVGKFLHNQIKEGLIVESK</sequence>
<dbReference type="Proteomes" id="UP000033008">
    <property type="component" value="Segment"/>
</dbReference>
<organism evidence="1 2">
    <name type="scientific">Synechococcus phage ACG-2014j</name>
    <dbReference type="NCBI Taxonomy" id="1493514"/>
    <lineage>
        <taxon>Viruses</taxon>
        <taxon>Duplodnaviria</taxon>
        <taxon>Heunggongvirae</taxon>
        <taxon>Uroviricota</taxon>
        <taxon>Caudoviricetes</taxon>
        <taxon>Pantevenvirales</taxon>
        <taxon>Kyanoviridae</taxon>
        <taxon>Potamoivirus</taxon>
        <taxon>Potamoivirus tusconj</taxon>
    </lineage>
</organism>
<evidence type="ECO:0000313" key="2">
    <source>
        <dbReference type="Proteomes" id="UP000033008"/>
    </source>
</evidence>
<dbReference type="OrthoDB" id="28513at10239"/>